<dbReference type="AlphaFoldDB" id="A0AAE3RAG5"/>
<dbReference type="PANTHER" id="PTHR43792">
    <property type="entry name" value="GNAT FAMILY, PUTATIVE (AFU_ORTHOLOGUE AFUA_3G00765)-RELATED-RELATED"/>
    <property type="match status" value="1"/>
</dbReference>
<dbReference type="RefSeq" id="WP_314515819.1">
    <property type="nucleotide sequence ID" value="NZ_JASJOU010000012.1"/>
</dbReference>
<dbReference type="InterPro" id="IPR016181">
    <property type="entry name" value="Acyl_CoA_acyltransferase"/>
</dbReference>
<keyword evidence="3" id="KW-1185">Reference proteome</keyword>
<accession>A0AAE3RAG5</accession>
<dbReference type="PANTHER" id="PTHR43792:SF1">
    <property type="entry name" value="N-ACETYLTRANSFERASE DOMAIN-CONTAINING PROTEIN"/>
    <property type="match status" value="1"/>
</dbReference>
<organism evidence="2 3">
    <name type="scientific">Xanthocytophaga agilis</name>
    <dbReference type="NCBI Taxonomy" id="3048010"/>
    <lineage>
        <taxon>Bacteria</taxon>
        <taxon>Pseudomonadati</taxon>
        <taxon>Bacteroidota</taxon>
        <taxon>Cytophagia</taxon>
        <taxon>Cytophagales</taxon>
        <taxon>Rhodocytophagaceae</taxon>
        <taxon>Xanthocytophaga</taxon>
    </lineage>
</organism>
<sequence length="171" mass="19554">MIIIETPRLILRQLELEDDSFVLELLNTPSWLQFIGDRGVNTLEDARNYIRTGPMDSYSRFGFGLLLIFLKGEDTPIGMCGLLNRDVLDDPDIGFALLPVYEGKGYAFEAASAVLEYSHNELRLKRIVAIVMRENQRSVSLLQRLGFIYEKDIVFPYSNEELLLFGCQLLN</sequence>
<gene>
    <name evidence="2" type="ORF">QNI22_27765</name>
</gene>
<dbReference type="SUPFAM" id="SSF55729">
    <property type="entry name" value="Acyl-CoA N-acyltransferases (Nat)"/>
    <property type="match status" value="1"/>
</dbReference>
<comment type="caution">
    <text evidence="2">The sequence shown here is derived from an EMBL/GenBank/DDBJ whole genome shotgun (WGS) entry which is preliminary data.</text>
</comment>
<dbReference type="Gene3D" id="3.40.630.30">
    <property type="match status" value="1"/>
</dbReference>
<dbReference type="Pfam" id="PF13302">
    <property type="entry name" value="Acetyltransf_3"/>
    <property type="match status" value="1"/>
</dbReference>
<evidence type="ECO:0000313" key="2">
    <source>
        <dbReference type="EMBL" id="MDJ1504490.1"/>
    </source>
</evidence>
<protein>
    <submittedName>
        <fullName evidence="2">GNAT family N-acetyltransferase</fullName>
    </submittedName>
</protein>
<dbReference type="EMBL" id="JASJOU010000012">
    <property type="protein sequence ID" value="MDJ1504490.1"/>
    <property type="molecule type" value="Genomic_DNA"/>
</dbReference>
<dbReference type="InterPro" id="IPR051531">
    <property type="entry name" value="N-acetyltransferase"/>
</dbReference>
<name>A0AAE3RAG5_9BACT</name>
<feature type="domain" description="N-acetyltransferase" evidence="1">
    <location>
        <begin position="9"/>
        <end position="170"/>
    </location>
</feature>
<dbReference type="InterPro" id="IPR000182">
    <property type="entry name" value="GNAT_dom"/>
</dbReference>
<proteinExistence type="predicted"/>
<dbReference type="GO" id="GO:0016747">
    <property type="term" value="F:acyltransferase activity, transferring groups other than amino-acyl groups"/>
    <property type="evidence" value="ECO:0007669"/>
    <property type="project" value="InterPro"/>
</dbReference>
<evidence type="ECO:0000313" key="3">
    <source>
        <dbReference type="Proteomes" id="UP001232063"/>
    </source>
</evidence>
<reference evidence="2" key="1">
    <citation type="submission" date="2023-05" db="EMBL/GenBank/DDBJ databases">
        <authorList>
            <person name="Zhang X."/>
        </authorList>
    </citation>
    <scope>NUCLEOTIDE SEQUENCE</scope>
    <source>
        <strain evidence="2">BD1B2-1</strain>
    </source>
</reference>
<evidence type="ECO:0000259" key="1">
    <source>
        <dbReference type="PROSITE" id="PS51186"/>
    </source>
</evidence>
<dbReference type="Proteomes" id="UP001232063">
    <property type="component" value="Unassembled WGS sequence"/>
</dbReference>
<dbReference type="PROSITE" id="PS51186">
    <property type="entry name" value="GNAT"/>
    <property type="match status" value="1"/>
</dbReference>